<keyword evidence="6" id="KW-0969">Cilium</keyword>
<reference evidence="11" key="1">
    <citation type="submission" date="2021-01" db="EMBL/GenBank/DDBJ databases">
        <authorList>
            <person name="Corre E."/>
            <person name="Pelletier E."/>
            <person name="Niang G."/>
            <person name="Scheremetjew M."/>
            <person name="Finn R."/>
            <person name="Kale V."/>
            <person name="Holt S."/>
            <person name="Cochrane G."/>
            <person name="Meng A."/>
            <person name="Brown T."/>
            <person name="Cohen L."/>
        </authorList>
    </citation>
    <scope>NUCLEOTIDE SEQUENCE</scope>
    <source>
        <strain evidence="11">WS</strain>
    </source>
</reference>
<dbReference type="InterPro" id="IPR015943">
    <property type="entry name" value="WD40/YVTN_repeat-like_dom_sf"/>
</dbReference>
<dbReference type="EMBL" id="HBGD01007613">
    <property type="protein sequence ID" value="CAD9083100.1"/>
    <property type="molecule type" value="Transcribed_RNA"/>
</dbReference>
<dbReference type="InterPro" id="IPR011990">
    <property type="entry name" value="TPR-like_helical_dom_sf"/>
</dbReference>
<proteinExistence type="inferred from homology"/>
<dbReference type="InterPro" id="IPR011044">
    <property type="entry name" value="Quino_amine_DH_bsu"/>
</dbReference>
<dbReference type="GO" id="GO:0005930">
    <property type="term" value="C:axoneme"/>
    <property type="evidence" value="ECO:0007669"/>
    <property type="project" value="TreeGrafter"/>
</dbReference>
<protein>
    <recommendedName>
        <fullName evidence="10">IF140/IFT172/WDR19 TPR domain-containing protein</fullName>
    </recommendedName>
</protein>
<keyword evidence="4" id="KW-0677">Repeat</keyword>
<evidence type="ECO:0000256" key="7">
    <source>
        <dbReference type="ARBA" id="ARBA00023273"/>
    </source>
</evidence>
<evidence type="ECO:0000259" key="10">
    <source>
        <dbReference type="Pfam" id="PF24762"/>
    </source>
</evidence>
<dbReference type="InterPro" id="IPR036322">
    <property type="entry name" value="WD40_repeat_dom_sf"/>
</dbReference>
<evidence type="ECO:0000256" key="3">
    <source>
        <dbReference type="ARBA" id="ARBA00022574"/>
    </source>
</evidence>
<dbReference type="SUPFAM" id="SSF50969">
    <property type="entry name" value="YVTN repeat-like/Quinoprotein amine dehydrogenase"/>
    <property type="match status" value="1"/>
</dbReference>
<feature type="domain" description="IF140/IFT172/WDR19 TPR" evidence="10">
    <location>
        <begin position="920"/>
        <end position="1086"/>
    </location>
</feature>
<dbReference type="SMART" id="SM00320">
    <property type="entry name" value="WD40"/>
    <property type="match status" value="4"/>
</dbReference>
<name>A0A7S1KTE2_9EUKA</name>
<evidence type="ECO:0000256" key="5">
    <source>
        <dbReference type="ARBA" id="ARBA00022803"/>
    </source>
</evidence>
<dbReference type="GO" id="GO:0030992">
    <property type="term" value="C:intraciliary transport particle B"/>
    <property type="evidence" value="ECO:0007669"/>
    <property type="project" value="TreeGrafter"/>
</dbReference>
<dbReference type="SUPFAM" id="SSF50978">
    <property type="entry name" value="WD40 repeat-like"/>
    <property type="match status" value="1"/>
</dbReference>
<keyword evidence="7" id="KW-0966">Cell projection</keyword>
<evidence type="ECO:0000313" key="11">
    <source>
        <dbReference type="EMBL" id="CAD9083100.1"/>
    </source>
</evidence>
<comment type="subcellular location">
    <subcellularLocation>
        <location evidence="1">Cell projection</location>
        <location evidence="1">Cilium</location>
    </subcellularLocation>
</comment>
<gene>
    <name evidence="11" type="ORF">PCOS0759_LOCUS6342</name>
</gene>
<feature type="compositionally biased region" description="Polar residues" evidence="9">
    <location>
        <begin position="1337"/>
        <end position="1351"/>
    </location>
</feature>
<organism evidence="11">
    <name type="scientific">Percolomonas cosmopolitus</name>
    <dbReference type="NCBI Taxonomy" id="63605"/>
    <lineage>
        <taxon>Eukaryota</taxon>
        <taxon>Discoba</taxon>
        <taxon>Heterolobosea</taxon>
        <taxon>Tetramitia</taxon>
        <taxon>Eutetramitia</taxon>
        <taxon>Percolomonadidae</taxon>
        <taxon>Percolomonas</taxon>
    </lineage>
</organism>
<sequence length="1684" mass="190724">MQLRFLADIHQPIKAIAPIRSLAWSPNNRRLALADSNNVIYLYDENGEKKEKFSTKSVSGEKGGNSYMITGLVFSPDSTKLAVAQSDNIVYIYKLGLEWGERKSICNKFDQKNQAAVTCVTWPYQHAGEVVFGRDDGEVKIGMLKTNRGATLYAAESPCVALCSSPDGHGVLSAHADGSIHRWFFKGTGGFDESALGGASSLANPDSLIGHAKIAQHTSVPASLAWGETIICAGADKKVVFYHLDGSIVQHFDLSNIKNQQEFTSLVANPSGQSCVVGSINRFQLFNYNIRRGQWEEGERIDASNLHTVTCMAWKPDGSRLVLGNTCSGASLFDACIKRYKYRGEFEFTYVSPSQVIVKRLTSGTRIVLKSLYGYEILKVITRGKYLIGYTPKTLLLGDLESCKLSEVPWNGGGGDEKFYFENPRVCLVYHQGDVSVVEYGINEIIGSFRTDHVSPHLMSVRVLYKLVGGVPGIPHHNESPLNSYDDSTIMHPDQMEGIKRIAYLVDSHTIQILDLISSVPIARIDHDLKVDWLELNSRGGKLLFRDKSKHLYLYDVHAQEKTPLLTYCSYVQWVPESDVVVAQNRGDLCVWYSIDAPDRVTIVPIKGEVEDIVRSDSYTAVVVNEGTTSVNYALDDGLIQFGTAMEDHNYEHAADILDKLTLTPETEAMWKNLATIVMADQKYHIAERCYAALGDVSKARYLRQVHEEHMAVRRQHHLAQSNALGEEVTIAAQSYDYDPLDHWKVRAKIAILNGDFKYAEQIYLEQGKIEEALDMYQKVHRFEDSIELALAKGVPNAEERRKKYLDWLIQTGQHDKAARRYEKEGKVVKAVDQYLKGGFPSSAASLVNRHLSSGGNVHEDLLDRISRALISSNLHQKAGEFYEARQMYDEAIDAYKKGHAYRHAVELARKHFSTEVVPLEQEWADWLVSQKQLEGAVHHYIEAGQYKQALNCAIQARQWKRAEQILENLPKRDAKTYYQRIARHYEEMQAYQEARRFYLKADMHKEAMKMFEDAGMLESMIEVAETFMAGDQVINLYLEQAQRLETQHRYREAETLYLKANEPDYAINMYKKHHLFDDMIRLVAQFRKVHLKDAHVQIGQQLESEGNLRDAEQHYIEAGKWMDAVAMYRNHNSWEEAIQITKTYGPMDQWKRVAIQQAVMVATESQDDEKGAQLLFKRGLFEEAINFCLERALWNFAFDIARTSMESKIPEVHKEYAVYLEENGRLLEAEEEYINGSYPKEAIDMWIHEQDWDNAMRVAQTHDPTLINYVLEKQGESGGQMGKKLSAQQLGAGVDDADEDDDMDISEPTVIGETPLAPTYVKPRVGGASVGGGASNDTANSTTPPQSGASAEQRIEQLAKSQQWPAALQTAKDAGHTILYAKFHSQHLVKSHQYQQALQVLTEYGIPVEEQLLPMYKEIVKRILWQHPPPSNELIKQARNLLVHLDQKFKDASINTSSKAFKEFSKYVTIVHLMNMYNVCSEHAPDLDDLRLKQAVSLLRYTNLIPPDRAFCRAGEICRKQKRMDMGLVFYNRYLDISDAIDEIPEPQDPNTLARAMVELENTDFQETDIPYLVPIPRERCLSEKEHDEITNDVLVESISGSSQQSLPKRTCTSCGHSIYEAALSCSKCNTTYEPCIVTGYPVLTSTKISCTHCYKPANRNDWNSYIMKMKNCPHCEQNSLTQ</sequence>
<keyword evidence="5" id="KW-0802">TPR repeat</keyword>
<dbReference type="Gene3D" id="2.130.10.10">
    <property type="entry name" value="YVTN repeat-like/Quinoprotein amine dehydrogenase"/>
    <property type="match status" value="2"/>
</dbReference>
<dbReference type="InterPro" id="IPR001680">
    <property type="entry name" value="WD40_rpt"/>
</dbReference>
<evidence type="ECO:0000256" key="1">
    <source>
        <dbReference type="ARBA" id="ARBA00004138"/>
    </source>
</evidence>
<dbReference type="SUPFAM" id="SSF48371">
    <property type="entry name" value="ARM repeat"/>
    <property type="match status" value="1"/>
</dbReference>
<keyword evidence="3" id="KW-0853">WD repeat</keyword>
<dbReference type="InterPro" id="IPR056168">
    <property type="entry name" value="TPR_IF140/IFT172/WDR19"/>
</dbReference>
<dbReference type="SUPFAM" id="SSF48452">
    <property type="entry name" value="TPR-like"/>
    <property type="match status" value="1"/>
</dbReference>
<dbReference type="GO" id="GO:0042073">
    <property type="term" value="P:intraciliary transport"/>
    <property type="evidence" value="ECO:0007669"/>
    <property type="project" value="TreeGrafter"/>
</dbReference>
<evidence type="ECO:0000256" key="6">
    <source>
        <dbReference type="ARBA" id="ARBA00023069"/>
    </source>
</evidence>
<evidence type="ECO:0000256" key="2">
    <source>
        <dbReference type="ARBA" id="ARBA00022473"/>
    </source>
</evidence>
<evidence type="ECO:0000256" key="4">
    <source>
        <dbReference type="ARBA" id="ARBA00022737"/>
    </source>
</evidence>
<evidence type="ECO:0000256" key="8">
    <source>
        <dbReference type="ARBA" id="ARBA00038130"/>
    </source>
</evidence>
<comment type="similarity">
    <text evidence="8">Belongs to the IFT172 family.</text>
</comment>
<dbReference type="Pfam" id="PF24762">
    <property type="entry name" value="TPR_IF140-IFT172"/>
    <property type="match status" value="1"/>
</dbReference>
<dbReference type="PANTHER" id="PTHR15722:SF2">
    <property type="entry name" value="INTRAFLAGELLAR TRANSPORT PROTEIN 172 HOMOLOG"/>
    <property type="match status" value="1"/>
</dbReference>
<keyword evidence="2" id="KW-0217">Developmental protein</keyword>
<dbReference type="GO" id="GO:0036064">
    <property type="term" value="C:ciliary basal body"/>
    <property type="evidence" value="ECO:0007669"/>
    <property type="project" value="TreeGrafter"/>
</dbReference>
<evidence type="ECO:0000256" key="9">
    <source>
        <dbReference type="SAM" id="MobiDB-lite"/>
    </source>
</evidence>
<feature type="region of interest" description="Disordered" evidence="9">
    <location>
        <begin position="1323"/>
        <end position="1363"/>
    </location>
</feature>
<dbReference type="PANTHER" id="PTHR15722">
    <property type="entry name" value="IFT140/172-RELATED"/>
    <property type="match status" value="1"/>
</dbReference>
<accession>A0A7S1KTE2</accession>
<dbReference type="Gene3D" id="1.25.40.470">
    <property type="match status" value="2"/>
</dbReference>
<dbReference type="InterPro" id="IPR016024">
    <property type="entry name" value="ARM-type_fold"/>
</dbReference>